<protein>
    <submittedName>
        <fullName evidence="1">Uncharacterized protein</fullName>
    </submittedName>
</protein>
<dbReference type="EMBL" id="RKHY01000001">
    <property type="protein sequence ID" value="ROS38824.1"/>
    <property type="molecule type" value="Genomic_DNA"/>
</dbReference>
<evidence type="ECO:0000313" key="2">
    <source>
        <dbReference type="Proteomes" id="UP000274843"/>
    </source>
</evidence>
<keyword evidence="2" id="KW-1185">Reference proteome</keyword>
<organism evidence="1 2">
    <name type="scientific">Amycolatopsis thermoflava</name>
    <dbReference type="NCBI Taxonomy" id="84480"/>
    <lineage>
        <taxon>Bacteria</taxon>
        <taxon>Bacillati</taxon>
        <taxon>Actinomycetota</taxon>
        <taxon>Actinomycetes</taxon>
        <taxon>Pseudonocardiales</taxon>
        <taxon>Pseudonocardiaceae</taxon>
        <taxon>Amycolatopsis</taxon>
        <taxon>Amycolatopsis methanolica group</taxon>
    </lineage>
</organism>
<dbReference type="RefSeq" id="WP_123683096.1">
    <property type="nucleotide sequence ID" value="NZ_RKHY01000001.1"/>
</dbReference>
<dbReference type="Proteomes" id="UP000274843">
    <property type="component" value="Unassembled WGS sequence"/>
</dbReference>
<gene>
    <name evidence="1" type="ORF">EDD35_1112</name>
</gene>
<reference evidence="1 2" key="1">
    <citation type="submission" date="2018-11" db="EMBL/GenBank/DDBJ databases">
        <title>Sequencing the genomes of 1000 actinobacteria strains.</title>
        <authorList>
            <person name="Klenk H.-P."/>
        </authorList>
    </citation>
    <scope>NUCLEOTIDE SEQUENCE [LARGE SCALE GENOMIC DNA]</scope>
    <source>
        <strain evidence="1 2">DSM 44348</strain>
    </source>
</reference>
<sequence length="60" mass="6341">MKVVCSFSLLLRIAFWLTVLAVVLGVSLGHRPAAAPLSHPVSVVGESGEEVPQCRLTPSN</sequence>
<evidence type="ECO:0000313" key="1">
    <source>
        <dbReference type="EMBL" id="ROS38824.1"/>
    </source>
</evidence>
<comment type="caution">
    <text evidence="1">The sequence shown here is derived from an EMBL/GenBank/DDBJ whole genome shotgun (WGS) entry which is preliminary data.</text>
</comment>
<dbReference type="GeneID" id="301842567"/>
<dbReference type="AlphaFoldDB" id="A0A3N2GQB7"/>
<name>A0A3N2GQB7_9PSEU</name>
<proteinExistence type="predicted"/>
<accession>A0A3N2GQB7</accession>